<reference evidence="3" key="1">
    <citation type="submission" date="2020-05" db="EMBL/GenBank/DDBJ databases">
        <title>Mycena genomes resolve the evolution of fungal bioluminescence.</title>
        <authorList>
            <person name="Tsai I.J."/>
        </authorList>
    </citation>
    <scope>NUCLEOTIDE SEQUENCE</scope>
    <source>
        <strain evidence="3">CCC161011</strain>
    </source>
</reference>
<dbReference type="OrthoDB" id="2758521at2759"/>
<evidence type="ECO:0000313" key="3">
    <source>
        <dbReference type="EMBL" id="KAF7333804.1"/>
    </source>
</evidence>
<dbReference type="EMBL" id="JACAZI010000028">
    <property type="protein sequence ID" value="KAF7333804.1"/>
    <property type="molecule type" value="Genomic_DNA"/>
</dbReference>
<accession>A0A8H7CDQ3</accession>
<keyword evidence="4" id="KW-1185">Reference proteome</keyword>
<feature type="region of interest" description="Disordered" evidence="1">
    <location>
        <begin position="197"/>
        <end position="241"/>
    </location>
</feature>
<dbReference type="AlphaFoldDB" id="A0A8H7CDQ3"/>
<proteinExistence type="predicted"/>
<evidence type="ECO:0000313" key="4">
    <source>
        <dbReference type="Proteomes" id="UP000620124"/>
    </source>
</evidence>
<feature type="chain" id="PRO_5034502532" evidence="2">
    <location>
        <begin position="22"/>
        <end position="330"/>
    </location>
</feature>
<feature type="signal peptide" evidence="2">
    <location>
        <begin position="1"/>
        <end position="21"/>
    </location>
</feature>
<evidence type="ECO:0000256" key="2">
    <source>
        <dbReference type="SAM" id="SignalP"/>
    </source>
</evidence>
<comment type="caution">
    <text evidence="3">The sequence shown here is derived from an EMBL/GenBank/DDBJ whole genome shotgun (WGS) entry which is preliminary data.</text>
</comment>
<gene>
    <name evidence="3" type="ORF">MVEN_02337200</name>
</gene>
<protein>
    <submittedName>
        <fullName evidence="3">Uncharacterized protein</fullName>
    </submittedName>
</protein>
<organism evidence="3 4">
    <name type="scientific">Mycena venus</name>
    <dbReference type="NCBI Taxonomy" id="2733690"/>
    <lineage>
        <taxon>Eukaryota</taxon>
        <taxon>Fungi</taxon>
        <taxon>Dikarya</taxon>
        <taxon>Basidiomycota</taxon>
        <taxon>Agaricomycotina</taxon>
        <taxon>Agaricomycetes</taxon>
        <taxon>Agaricomycetidae</taxon>
        <taxon>Agaricales</taxon>
        <taxon>Marasmiineae</taxon>
        <taxon>Mycenaceae</taxon>
        <taxon>Mycena</taxon>
    </lineage>
</organism>
<name>A0A8H7CDQ3_9AGAR</name>
<evidence type="ECO:0000256" key="1">
    <source>
        <dbReference type="SAM" id="MobiDB-lite"/>
    </source>
</evidence>
<feature type="compositionally biased region" description="Basic residues" evidence="1">
    <location>
        <begin position="206"/>
        <end position="216"/>
    </location>
</feature>
<sequence>MAFSPVFSLCLCLLLSSSVLAVLTNHTIDEAGPLVRYIPNTDGLCVGCAPTDQYDRSQLNNGTVTTYSVMDNVVRAIEMNFTGSAMYIFLAAASAPTDLNQQCGFALDGVQVGDPPLFFLKTPASTARYNILMYANKSIPDGAHTFQIQLSMKAAVNFDYAVYTCVSFAFRLTGRANFTNLNKQPTCSWNTSSHTKEEASSGCHSGWHHRRLRATRSPREVSPSIEEASLPPLGGAVTTTSKEGTKNGAYIEISPGDKTTTALAAQVRALEAQIQQLMTEWTERRARTDSTAGLDVSPVGALTFDDEAGADAGGPEPSGGVFGSRCAFAH</sequence>
<dbReference type="Proteomes" id="UP000620124">
    <property type="component" value="Unassembled WGS sequence"/>
</dbReference>
<keyword evidence="2" id="KW-0732">Signal</keyword>